<sequence length="74" mass="8453">MERVETEDVKPTWIRGPRLRARWDNMSNTAFYAKVKSGVIPPPHYPFGDATPYWSLAEIEAFEAKAQGRKVEAS</sequence>
<protein>
    <recommendedName>
        <fullName evidence="3">AlpA family phage regulatory protein</fullName>
    </recommendedName>
</protein>
<evidence type="ECO:0000313" key="2">
    <source>
        <dbReference type="Proteomes" id="UP000541185"/>
    </source>
</evidence>
<dbReference type="EMBL" id="JABBFX010000001">
    <property type="protein sequence ID" value="NML43518.1"/>
    <property type="molecule type" value="Genomic_DNA"/>
</dbReference>
<keyword evidence="2" id="KW-1185">Reference proteome</keyword>
<reference evidence="1 2" key="1">
    <citation type="submission" date="2020-04" db="EMBL/GenBank/DDBJ databases">
        <title>Ramlibacter sp. G-1-2-2 isolated from soil.</title>
        <authorList>
            <person name="Dahal R.H."/>
        </authorList>
    </citation>
    <scope>NUCLEOTIDE SEQUENCE [LARGE SCALE GENOMIC DNA]</scope>
    <source>
        <strain evidence="1 2">G-1-2-2</strain>
    </source>
</reference>
<proteinExistence type="predicted"/>
<gene>
    <name evidence="1" type="ORF">HHL11_07145</name>
</gene>
<dbReference type="AlphaFoldDB" id="A0A848H763"/>
<organism evidence="1 2">
    <name type="scientific">Ramlibacter agri</name>
    <dbReference type="NCBI Taxonomy" id="2728837"/>
    <lineage>
        <taxon>Bacteria</taxon>
        <taxon>Pseudomonadati</taxon>
        <taxon>Pseudomonadota</taxon>
        <taxon>Betaproteobacteria</taxon>
        <taxon>Burkholderiales</taxon>
        <taxon>Comamonadaceae</taxon>
        <taxon>Ramlibacter</taxon>
    </lineage>
</organism>
<dbReference type="Proteomes" id="UP000541185">
    <property type="component" value="Unassembled WGS sequence"/>
</dbReference>
<evidence type="ECO:0000313" key="1">
    <source>
        <dbReference type="EMBL" id="NML43518.1"/>
    </source>
</evidence>
<comment type="caution">
    <text evidence="1">The sequence shown here is derived from an EMBL/GenBank/DDBJ whole genome shotgun (WGS) entry which is preliminary data.</text>
</comment>
<evidence type="ECO:0008006" key="3">
    <source>
        <dbReference type="Google" id="ProtNLM"/>
    </source>
</evidence>
<accession>A0A848H763</accession>
<name>A0A848H763_9BURK</name>